<evidence type="ECO:0000256" key="7">
    <source>
        <dbReference type="ARBA" id="ARBA00022801"/>
    </source>
</evidence>
<comment type="similarity">
    <text evidence="3">Belongs to the glycosyl hydrolase 18 family. Chitinase class V subfamily.</text>
</comment>
<comment type="caution">
    <text evidence="12">Lacks conserved residue(s) required for the propagation of feature annotation.</text>
</comment>
<dbReference type="PROSITE" id="PS00026">
    <property type="entry name" value="CHIT_BIND_I_1"/>
    <property type="match status" value="1"/>
</dbReference>
<keyword evidence="12" id="KW-1015">Disulfide bond</keyword>
<dbReference type="GO" id="GO:0006032">
    <property type="term" value="P:chitin catabolic process"/>
    <property type="evidence" value="ECO:0007669"/>
    <property type="project" value="UniProtKB-KW"/>
</dbReference>
<dbReference type="InterPro" id="IPR011583">
    <property type="entry name" value="Chitinase_II/V-like_cat"/>
</dbReference>
<keyword evidence="10 13" id="KW-0326">Glycosidase</keyword>
<dbReference type="InterPro" id="IPR001223">
    <property type="entry name" value="Glyco_hydro18_cat"/>
</dbReference>
<evidence type="ECO:0000256" key="6">
    <source>
        <dbReference type="ARBA" id="ARBA00022669"/>
    </source>
</evidence>
<keyword evidence="5" id="KW-0964">Secreted</keyword>
<gene>
    <name evidence="17" type="ORF">NW762_014664</name>
</gene>
<feature type="domain" description="GH18" evidence="16">
    <location>
        <begin position="126"/>
        <end position="509"/>
    </location>
</feature>
<evidence type="ECO:0000256" key="14">
    <source>
        <dbReference type="SAM" id="MobiDB-lite"/>
    </source>
</evidence>
<keyword evidence="7 13" id="KW-0378">Hydrolase</keyword>
<dbReference type="SUPFAM" id="SSF51445">
    <property type="entry name" value="(Trans)glycosidases"/>
    <property type="match status" value="1"/>
</dbReference>
<evidence type="ECO:0000256" key="11">
    <source>
        <dbReference type="ARBA" id="ARBA00023326"/>
    </source>
</evidence>
<dbReference type="SUPFAM" id="SSF57016">
    <property type="entry name" value="Plant lectins/antimicrobial peptides"/>
    <property type="match status" value="2"/>
</dbReference>
<dbReference type="InterPro" id="IPR001579">
    <property type="entry name" value="Glyco_hydro_18_chit_AS"/>
</dbReference>
<dbReference type="EC" id="3.2.1.14" evidence="4"/>
<dbReference type="InterPro" id="IPR050314">
    <property type="entry name" value="Glycosyl_Hydrlase_18"/>
</dbReference>
<feature type="disulfide bond" evidence="12">
    <location>
        <begin position="89"/>
        <end position="103"/>
    </location>
</feature>
<feature type="domain" description="Chitin-binding type-1" evidence="15">
    <location>
        <begin position="70"/>
        <end position="113"/>
    </location>
</feature>
<dbReference type="Gene3D" id="3.10.50.10">
    <property type="match status" value="1"/>
</dbReference>
<keyword evidence="11" id="KW-0624">Polysaccharide degradation</keyword>
<evidence type="ECO:0000256" key="12">
    <source>
        <dbReference type="PROSITE-ProRule" id="PRU00261"/>
    </source>
</evidence>
<evidence type="ECO:0000256" key="5">
    <source>
        <dbReference type="ARBA" id="ARBA00022525"/>
    </source>
</evidence>
<sequence length="1361" mass="151939">MSPRADSETPSGDNSVDDSSDDNTIGQTDPEFTCSKTRKCSNGACCGKDGWCGFGPTYCGKGCQSNCDAYAECGQYAKTKGQTCPLNVCCSEFGFCGTTTNYCDDKCQSNCGDPKRPKGKGGDVRKHIIGYYESWKSSGESCGEMTPSQIPVENLDAVNLAFAYITPDDVSRSYLACSERPNWPQYDIVPMEKQDESIFQQVTDIKKRSPSTEIWLSLGGWTFNDNHTSTQPIFGELAADTTKAKDFAQKLVKMMIHYGFDGVDIDWEYPGATDRGGKENKDKKNFPILLKSIREVFNKQLPRPKLSITVPTSYWYLRWFDLPELAKHIDFFNVMSYDLHGTWDSSNPVGPYAYAHTNLTEIKLSLDLFWREDIKPDMINLGLAFYGRSFKLKDPSCSDPGCEFKGAGDKGRCTDTKGILSYREINEKRGPAGTFEGSFTMHDKDAAVNYMVFGDNLDDWVSFDTKETFEQKINYANDLGLRGLLIWAIDQDDDRYTALKAITGDEISPRVKESEVLGHWDVNKCYVSECKEDCRDGFTRMTNLNDDAKTKRGCGGNHKQRSLCCPSWGAPDPSTCSWKGSWPSCSETCEKGDILFATDHYGNGGWGCSSGATKKFCCPANNGNRAVASCGWFSKDSCPKERPQKIYSHTEGQQLDSETVFSSRTFCCPKKPEFEHCTWHGDVGSCNNNFCPKDKIQVLSSNTRPGGRCNYGRKAVMCCDPPTGDDAILPAALEDLFPYVIPEDSEPIYYESIDNFSETIPINEHEEDDPNEQPFAWIIMVGDEKDVQSLRKRDGSHLELFDCPSPSQDDYQAQKLKAVCMSEGDQSNCEDLNLGGAHGTIARLPEHCGSDEWVRVISFEPINDHPVPSHLQKRAPQRAKRYHLEYDYNFHERRTDGGEIFVRIDGSTHPGYWDKIVTSKTGNGISRRSPENWRQDEMVWFQERGFAHNGTENVKRGESSSTNWWLDQFNDLIKNHGHWGVHKEIDYSQVLYSASKSCPGGTDASLEARLEGSLNTTFDYGISLIGTLKQFNFDQAFAYFHVSDLDMTTASVLDAYAKVQMQTKKSPILGWLDLFGGNFNVKGLVEVGPFFDVQAQLRAALKISGEVRAGLTFQSSEFTWMYPQAMEVWPEEKGFTTYNPTIDLKPNQELSVRANGDLTVAINPALGFQVKVTWLGKRLVNEDIRLNFQTDYTFSVTAEKNSVSTCDGLLMGVDLEYGLTVDASRPLPGWKGTGNHHTVIAPVTVQLAETQCKKWNASKTDSNIGQSKRSIGAIPYNAQTSQFEHLFSRADVEEDALFPDTAGSSLRCLNDFKTPTGNCQDRTADGDEDEDGVLVARDPRRGPTRAAFLSAMATMLSLSEV</sequence>
<dbReference type="Gene3D" id="3.30.60.10">
    <property type="entry name" value="Endochitinase-like"/>
    <property type="match status" value="2"/>
</dbReference>
<dbReference type="SMART" id="SM00636">
    <property type="entry name" value="Glyco_18"/>
    <property type="match status" value="1"/>
</dbReference>
<organism evidence="17 18">
    <name type="scientific">Fusarium torreyae</name>
    <dbReference type="NCBI Taxonomy" id="1237075"/>
    <lineage>
        <taxon>Eukaryota</taxon>
        <taxon>Fungi</taxon>
        <taxon>Dikarya</taxon>
        <taxon>Ascomycota</taxon>
        <taxon>Pezizomycotina</taxon>
        <taxon>Sordariomycetes</taxon>
        <taxon>Hypocreomycetidae</taxon>
        <taxon>Hypocreales</taxon>
        <taxon>Nectriaceae</taxon>
        <taxon>Fusarium</taxon>
    </lineage>
</organism>
<accession>A0A9W8RLD6</accession>
<dbReference type="InterPro" id="IPR001002">
    <property type="entry name" value="Chitin-bd_1"/>
</dbReference>
<dbReference type="GO" id="GO:0008061">
    <property type="term" value="F:chitin binding"/>
    <property type="evidence" value="ECO:0007669"/>
    <property type="project" value="UniProtKB-UniRule"/>
</dbReference>
<dbReference type="InterPro" id="IPR029070">
    <property type="entry name" value="Chitinase_insertion_sf"/>
</dbReference>
<feature type="disulfide bond" evidence="12">
    <location>
        <begin position="63"/>
        <end position="67"/>
    </location>
</feature>
<dbReference type="InterPro" id="IPR018371">
    <property type="entry name" value="Chitin-binding_1_CS"/>
</dbReference>
<feature type="region of interest" description="Disordered" evidence="14">
    <location>
        <begin position="1"/>
        <end position="27"/>
    </location>
</feature>
<proteinExistence type="inferred from homology"/>
<dbReference type="SUPFAM" id="SSF54556">
    <property type="entry name" value="Chitinase insertion domain"/>
    <property type="match status" value="1"/>
</dbReference>
<feature type="disulfide bond" evidence="12">
    <location>
        <begin position="40"/>
        <end position="52"/>
    </location>
</feature>
<evidence type="ECO:0000256" key="13">
    <source>
        <dbReference type="RuleBase" id="RU000489"/>
    </source>
</evidence>
<evidence type="ECO:0000256" key="8">
    <source>
        <dbReference type="ARBA" id="ARBA00023024"/>
    </source>
</evidence>
<protein>
    <recommendedName>
        <fullName evidence="4">chitinase</fullName>
        <ecNumber evidence="4">3.2.1.14</ecNumber>
    </recommendedName>
</protein>
<reference evidence="17" key="1">
    <citation type="submission" date="2022-09" db="EMBL/GenBank/DDBJ databases">
        <title>Fusarium specimens isolated from Avocado Roots.</title>
        <authorList>
            <person name="Stajich J."/>
            <person name="Roper C."/>
            <person name="Heimlech-Rivalta G."/>
        </authorList>
    </citation>
    <scope>NUCLEOTIDE SEQUENCE</scope>
    <source>
        <strain evidence="17">CF00136</strain>
    </source>
</reference>
<evidence type="ECO:0000256" key="3">
    <source>
        <dbReference type="ARBA" id="ARBA00008682"/>
    </source>
</evidence>
<dbReference type="SMART" id="SM00270">
    <property type="entry name" value="ChtBD1"/>
    <property type="match status" value="2"/>
</dbReference>
<dbReference type="Gene3D" id="3.20.20.80">
    <property type="entry name" value="Glycosidases"/>
    <property type="match status" value="1"/>
</dbReference>
<keyword evidence="9" id="KW-0119">Carbohydrate metabolism</keyword>
<evidence type="ECO:0000259" key="16">
    <source>
        <dbReference type="PROSITE" id="PS51910"/>
    </source>
</evidence>
<comment type="caution">
    <text evidence="17">The sequence shown here is derived from an EMBL/GenBank/DDBJ whole genome shotgun (WGS) entry which is preliminary data.</text>
</comment>
<dbReference type="InterPro" id="IPR017853">
    <property type="entry name" value="GH"/>
</dbReference>
<comment type="catalytic activity">
    <reaction evidence="1">
        <text>Random endo-hydrolysis of N-acetyl-beta-D-glucosaminide (1-&gt;4)-beta-linkages in chitin and chitodextrins.</text>
        <dbReference type="EC" id="3.2.1.14"/>
    </reaction>
</comment>
<evidence type="ECO:0000313" key="17">
    <source>
        <dbReference type="EMBL" id="KAJ4244051.1"/>
    </source>
</evidence>
<keyword evidence="18" id="KW-1185">Reference proteome</keyword>
<dbReference type="CDD" id="cd00035">
    <property type="entry name" value="ChtBD1"/>
    <property type="match status" value="1"/>
</dbReference>
<feature type="disulfide bond" evidence="12">
    <location>
        <begin position="107"/>
        <end position="111"/>
    </location>
</feature>
<dbReference type="Proteomes" id="UP001152049">
    <property type="component" value="Unassembled WGS sequence"/>
</dbReference>
<dbReference type="OrthoDB" id="73875at2759"/>
<dbReference type="PANTHER" id="PTHR11177:SF397">
    <property type="entry name" value="CHITINASE"/>
    <property type="match status" value="1"/>
</dbReference>
<dbReference type="PROSITE" id="PS51910">
    <property type="entry name" value="GH18_2"/>
    <property type="match status" value="1"/>
</dbReference>
<evidence type="ECO:0000259" key="15">
    <source>
        <dbReference type="PROSITE" id="PS50941"/>
    </source>
</evidence>
<evidence type="ECO:0000256" key="10">
    <source>
        <dbReference type="ARBA" id="ARBA00023295"/>
    </source>
</evidence>
<evidence type="ECO:0000256" key="2">
    <source>
        <dbReference type="ARBA" id="ARBA00004613"/>
    </source>
</evidence>
<name>A0A9W8RLD6_9HYPO</name>
<feature type="disulfide bond" evidence="12">
    <location>
        <begin position="45"/>
        <end position="59"/>
    </location>
</feature>
<dbReference type="PROSITE" id="PS50941">
    <property type="entry name" value="CHIT_BIND_I_2"/>
    <property type="match status" value="2"/>
</dbReference>
<evidence type="ECO:0000313" key="18">
    <source>
        <dbReference type="Proteomes" id="UP001152049"/>
    </source>
</evidence>
<dbReference type="InterPro" id="IPR036861">
    <property type="entry name" value="Endochitinase-like_sf"/>
</dbReference>
<evidence type="ECO:0000256" key="1">
    <source>
        <dbReference type="ARBA" id="ARBA00000822"/>
    </source>
</evidence>
<dbReference type="GO" id="GO:0008843">
    <property type="term" value="F:endochitinase activity"/>
    <property type="evidence" value="ECO:0007669"/>
    <property type="project" value="UniProtKB-EC"/>
</dbReference>
<evidence type="ECO:0000256" key="4">
    <source>
        <dbReference type="ARBA" id="ARBA00012729"/>
    </source>
</evidence>
<dbReference type="PANTHER" id="PTHR11177">
    <property type="entry name" value="CHITINASE"/>
    <property type="match status" value="1"/>
</dbReference>
<dbReference type="GO" id="GO:0000272">
    <property type="term" value="P:polysaccharide catabolic process"/>
    <property type="evidence" value="ECO:0007669"/>
    <property type="project" value="UniProtKB-KW"/>
</dbReference>
<comment type="subcellular location">
    <subcellularLocation>
        <location evidence="2">Secreted</location>
    </subcellularLocation>
</comment>
<dbReference type="Pfam" id="PF00704">
    <property type="entry name" value="Glyco_hydro_18"/>
    <property type="match status" value="1"/>
</dbReference>
<keyword evidence="6 12" id="KW-0147">Chitin-binding</keyword>
<dbReference type="PROSITE" id="PS01095">
    <property type="entry name" value="GH18_1"/>
    <property type="match status" value="1"/>
</dbReference>
<dbReference type="GO" id="GO:0005576">
    <property type="term" value="C:extracellular region"/>
    <property type="evidence" value="ECO:0007669"/>
    <property type="project" value="UniProtKB-SubCell"/>
</dbReference>
<feature type="disulfide bond" evidence="12">
    <location>
        <begin position="84"/>
        <end position="96"/>
    </location>
</feature>
<evidence type="ECO:0000256" key="9">
    <source>
        <dbReference type="ARBA" id="ARBA00023277"/>
    </source>
</evidence>
<keyword evidence="8" id="KW-0146">Chitin degradation</keyword>
<dbReference type="Pfam" id="PF00187">
    <property type="entry name" value="Chitin_bind_1"/>
    <property type="match status" value="1"/>
</dbReference>
<feature type="domain" description="Chitin-binding type-1" evidence="15">
    <location>
        <begin position="31"/>
        <end position="69"/>
    </location>
</feature>
<dbReference type="EMBL" id="JAOQAZ010000053">
    <property type="protein sequence ID" value="KAJ4244051.1"/>
    <property type="molecule type" value="Genomic_DNA"/>
</dbReference>